<dbReference type="SUPFAM" id="SSF51120">
    <property type="entry name" value="beta-Roll"/>
    <property type="match status" value="1"/>
</dbReference>
<accession>A0A1I3T678</accession>
<evidence type="ECO:0000313" key="1">
    <source>
        <dbReference type="EMBL" id="SFJ66648.1"/>
    </source>
</evidence>
<protein>
    <submittedName>
        <fullName evidence="1">Uncharacterized protein</fullName>
    </submittedName>
</protein>
<dbReference type="EMBL" id="FORF01000047">
    <property type="protein sequence ID" value="SFJ66648.1"/>
    <property type="molecule type" value="Genomic_DNA"/>
</dbReference>
<organism evidence="1 2">
    <name type="scientific">Aquamicrobium aerolatum DSM 21857</name>
    <dbReference type="NCBI Taxonomy" id="1121003"/>
    <lineage>
        <taxon>Bacteria</taxon>
        <taxon>Pseudomonadati</taxon>
        <taxon>Pseudomonadota</taxon>
        <taxon>Alphaproteobacteria</taxon>
        <taxon>Hyphomicrobiales</taxon>
        <taxon>Phyllobacteriaceae</taxon>
        <taxon>Aerobium</taxon>
    </lineage>
</organism>
<dbReference type="Gene3D" id="2.160.20.160">
    <property type="match status" value="1"/>
</dbReference>
<dbReference type="InterPro" id="IPR011049">
    <property type="entry name" value="Serralysin-like_metalloprot_C"/>
</dbReference>
<name>A0A1I3T678_9HYPH</name>
<dbReference type="Proteomes" id="UP000242763">
    <property type="component" value="Unassembled WGS sequence"/>
</dbReference>
<evidence type="ECO:0000313" key="2">
    <source>
        <dbReference type="Proteomes" id="UP000242763"/>
    </source>
</evidence>
<dbReference type="PRINTS" id="PR00313">
    <property type="entry name" value="CABNDNGRPT"/>
</dbReference>
<reference evidence="2" key="1">
    <citation type="submission" date="2016-10" db="EMBL/GenBank/DDBJ databases">
        <authorList>
            <person name="Varghese N."/>
            <person name="Submissions S."/>
        </authorList>
    </citation>
    <scope>NUCLEOTIDE SEQUENCE [LARGE SCALE GENOMIC DNA]</scope>
    <source>
        <strain evidence="2">DSM 21857</strain>
    </source>
</reference>
<dbReference type="RefSeq" id="WP_139208015.1">
    <property type="nucleotide sequence ID" value="NZ_FORF01000047.1"/>
</dbReference>
<keyword evidence="2" id="KW-1185">Reference proteome</keyword>
<gene>
    <name evidence="1" type="ORF">SAMN03080618_03587</name>
</gene>
<dbReference type="AlphaFoldDB" id="A0A1I3T678"/>
<sequence>MFGFAGVSGNNEAVADISFAAGELKGDSTVNLAVSGASGNGGYSVGFEGSSNADADVENVVIDVAEGNDGYLTLGALGSLETITVTGEGDLLVLHAGGAVESFDASAATGNISWTNAQLTEDAIIRGGSGENEFNITSTADVTVDAGAGKDTITVNTNGDILVDAGAGNDTITVSGSGDAAIIGGAGSDTINLNGSGTAALIYEALSDSTYVNFDKINGFGAGDVIDLSAFTFTGDTDAISDGSATTNTTIGQFAVTDVPDFYGDNAVAVWVEATNTYVFADLNNDGHFNAASDLVVQLVNVTGVTVDNFDFGAAVA</sequence>
<proteinExistence type="predicted"/>